<organism evidence="2 3">
    <name type="scientific">Candidatus Egerieisoma faecipullorum</name>
    <dbReference type="NCBI Taxonomy" id="2840963"/>
    <lineage>
        <taxon>Bacteria</taxon>
        <taxon>Bacillati</taxon>
        <taxon>Bacillota</taxon>
        <taxon>Clostridia</taxon>
        <taxon>Eubacteriales</taxon>
        <taxon>Clostridiaceae</taxon>
        <taxon>Clostridiaceae incertae sedis</taxon>
        <taxon>Candidatus Egerieisoma</taxon>
    </lineage>
</organism>
<feature type="domain" description="N-acetyltransferase" evidence="1">
    <location>
        <begin position="1"/>
        <end position="150"/>
    </location>
</feature>
<accession>A0A9D1IB98</accession>
<dbReference type="PROSITE" id="PS51186">
    <property type="entry name" value="GNAT"/>
    <property type="match status" value="1"/>
</dbReference>
<dbReference type="AlphaFoldDB" id="A0A9D1IB98"/>
<dbReference type="InterPro" id="IPR016181">
    <property type="entry name" value="Acyl_CoA_acyltransferase"/>
</dbReference>
<dbReference type="InterPro" id="IPR052564">
    <property type="entry name" value="N-acetyltrans/Recomb-assoc"/>
</dbReference>
<dbReference type="InterPro" id="IPR000182">
    <property type="entry name" value="GNAT_dom"/>
</dbReference>
<gene>
    <name evidence="2" type="ORF">IAD50_08950</name>
</gene>
<sequence length="150" mass="17544">MKIRTYRQEDCEEISRLFYDTVHSVNARDYTEAQLFAWANGTPDLAAWNESFLTHYTLVATENESITGFGDIRPDGYLDRLYVRKDRQGRGIAGRLCDSLEQKFPVRKIITHASITARPFFESRGYHIIREQQVERNGILLTNFVMEKYL</sequence>
<protein>
    <submittedName>
        <fullName evidence="2">GNAT family N-acetyltransferase</fullName>
    </submittedName>
</protein>
<proteinExistence type="predicted"/>
<dbReference type="Gene3D" id="3.40.630.30">
    <property type="match status" value="1"/>
</dbReference>
<dbReference type="EMBL" id="DVMM01000199">
    <property type="protein sequence ID" value="HIU30405.1"/>
    <property type="molecule type" value="Genomic_DNA"/>
</dbReference>
<dbReference type="PANTHER" id="PTHR43451">
    <property type="entry name" value="ACETYLTRANSFERASE (GNAT) FAMILY PROTEIN"/>
    <property type="match status" value="1"/>
</dbReference>
<reference evidence="2" key="2">
    <citation type="journal article" date="2021" name="PeerJ">
        <title>Extensive microbial diversity within the chicken gut microbiome revealed by metagenomics and culture.</title>
        <authorList>
            <person name="Gilroy R."/>
            <person name="Ravi A."/>
            <person name="Getino M."/>
            <person name="Pursley I."/>
            <person name="Horton D.L."/>
            <person name="Alikhan N.F."/>
            <person name="Baker D."/>
            <person name="Gharbi K."/>
            <person name="Hall N."/>
            <person name="Watson M."/>
            <person name="Adriaenssens E.M."/>
            <person name="Foster-Nyarko E."/>
            <person name="Jarju S."/>
            <person name="Secka A."/>
            <person name="Antonio M."/>
            <person name="Oren A."/>
            <person name="Chaudhuri R.R."/>
            <person name="La Ragione R."/>
            <person name="Hildebrand F."/>
            <person name="Pallen M.J."/>
        </authorList>
    </citation>
    <scope>NUCLEOTIDE SEQUENCE</scope>
    <source>
        <strain evidence="2">CHK195-4489</strain>
    </source>
</reference>
<dbReference type="GO" id="GO:0016747">
    <property type="term" value="F:acyltransferase activity, transferring groups other than amino-acyl groups"/>
    <property type="evidence" value="ECO:0007669"/>
    <property type="project" value="InterPro"/>
</dbReference>
<dbReference type="PANTHER" id="PTHR43451:SF1">
    <property type="entry name" value="ACETYLTRANSFERASE"/>
    <property type="match status" value="1"/>
</dbReference>
<dbReference type="SUPFAM" id="SSF55729">
    <property type="entry name" value="Acyl-CoA N-acyltransferases (Nat)"/>
    <property type="match status" value="1"/>
</dbReference>
<reference evidence="2" key="1">
    <citation type="submission" date="2020-10" db="EMBL/GenBank/DDBJ databases">
        <authorList>
            <person name="Gilroy R."/>
        </authorList>
    </citation>
    <scope>NUCLEOTIDE SEQUENCE</scope>
    <source>
        <strain evidence="2">CHK195-4489</strain>
    </source>
</reference>
<evidence type="ECO:0000259" key="1">
    <source>
        <dbReference type="PROSITE" id="PS51186"/>
    </source>
</evidence>
<evidence type="ECO:0000313" key="2">
    <source>
        <dbReference type="EMBL" id="HIU30405.1"/>
    </source>
</evidence>
<comment type="caution">
    <text evidence="2">The sequence shown here is derived from an EMBL/GenBank/DDBJ whole genome shotgun (WGS) entry which is preliminary data.</text>
</comment>
<dbReference type="Proteomes" id="UP000824089">
    <property type="component" value="Unassembled WGS sequence"/>
</dbReference>
<dbReference type="Pfam" id="PF13673">
    <property type="entry name" value="Acetyltransf_10"/>
    <property type="match status" value="1"/>
</dbReference>
<evidence type="ECO:0000313" key="3">
    <source>
        <dbReference type="Proteomes" id="UP000824089"/>
    </source>
</evidence>
<dbReference type="CDD" id="cd04301">
    <property type="entry name" value="NAT_SF"/>
    <property type="match status" value="1"/>
</dbReference>
<name>A0A9D1IB98_9CLOT</name>